<dbReference type="AlphaFoldDB" id="A9WPT0"/>
<dbReference type="InterPro" id="IPR012338">
    <property type="entry name" value="Beta-lactam/transpept-like"/>
</dbReference>
<dbReference type="HOGENOM" id="CLU_009432_0_0_11"/>
<dbReference type="Pfam" id="PF07676">
    <property type="entry name" value="PD40"/>
    <property type="match status" value="2"/>
</dbReference>
<dbReference type="GO" id="GO:0008236">
    <property type="term" value="F:serine-type peptidase activity"/>
    <property type="evidence" value="ECO:0007669"/>
    <property type="project" value="InterPro"/>
</dbReference>
<sequence length="1032" mass="110779">MNKLGGRSLAFLRASKDQPAQLHRIGAAGGEAEPLTDAADFPFGAGRPVLSADGKTIYFAAPVSIDAGYSATAPVVAKSLSYKYDGAGNFGSLRQHIFAFDVASGVARQLTDGDWHAGEPVVSADGSKLAFTAALGECADLELSSEAWYLELADPMLKLHKLGQAASVHGSLQWEGESVLAVGQQRTEIGNASLWRLSVDGSLDVELSAGLDRNVMIGGVGYPGGRPQLGEAGRIYFCVREGGNTNLLCRELDGGIKTILGEPHQVVAGLSYANGVCAVLLNDQHSFGDVAVVRDGELHKLTKHTELSLPDRELIAPQPRQFSISDGQTVHGWLIRSAQTEGAAPTLLDVHGGPHNAWTGVADTMHPYHQSLAAAGWNIVILNPRGSDGYGDAFMRAAWGEGDAQDFMQPLDALIAEGLADENQLAVTGYSYGGFAVCDLTSRTDRFSAAIACGLVCDLRHFPGASDLGHFLGSVELAASDSEDRAAELSPISRVNNVKTPTLVLHGGSDQRCPVNQAEQWFAELRIREVETALVLYPGQPHAFPLTGPLSHRVDYSNRIIDWLQRHVGEPAAVYSRVGIPEFDRGYWQHRLDVIRQKYEVPGAVFGILQLARDAEPESSGSGVTSIDSKIEATADTLVQIGSISKTYTATLVMQLVEEGLLDLDAPIRQVLPDFKVADQQASETVTMRHLLTHTSGIDGDIFQDTGRGDDCVQKYVESLGDAEQLFAPGETWSYCNTGLVIAGRVVEVLRGKIWNKVLEERIFAPLGLKESTTLAEQTALHRYAVGHIGLGAEQKTTPQFDIMRSAGPAGLITSSSADVLRYARSVIQTDPALLQADSWSELLRAQIDVSAACPIAEHWALGWCLPEWGGQRCLNHNGGTFGQSSFLHIFPDAGAALFLSLNGGRVAEAFQELFTEAAAHFATAEFPEPFTPDGQGDSLAPAIGSYEAAGSRVEIRESEQGIRIFQTGTSGMVTDGEKHEFEVREDSSGHFGARMTPNSPWTQCYVESVASGRLVHLGTRAYPQRDGVSDD</sequence>
<evidence type="ECO:0000259" key="2">
    <source>
        <dbReference type="Pfam" id="PF00326"/>
    </source>
</evidence>
<evidence type="ECO:0000259" key="1">
    <source>
        <dbReference type="Pfam" id="PF00144"/>
    </source>
</evidence>
<dbReference type="EMBL" id="CP000910">
    <property type="protein sequence ID" value="ABY23051.1"/>
    <property type="molecule type" value="Genomic_DNA"/>
</dbReference>
<dbReference type="InterPro" id="IPR011659">
    <property type="entry name" value="WD40"/>
</dbReference>
<feature type="domain" description="Beta-lactamase-related" evidence="1">
    <location>
        <begin position="596"/>
        <end position="913"/>
    </location>
</feature>
<name>A9WPT0_RENSM</name>
<proteinExistence type="predicted"/>
<dbReference type="InterPro" id="IPR029058">
    <property type="entry name" value="AB_hydrolase_fold"/>
</dbReference>
<gene>
    <name evidence="3" type="ordered locus">RSal33209_1314</name>
</gene>
<dbReference type="PANTHER" id="PTHR46825">
    <property type="entry name" value="D-ALANYL-D-ALANINE-CARBOXYPEPTIDASE/ENDOPEPTIDASE AMPH"/>
    <property type="match status" value="1"/>
</dbReference>
<dbReference type="Pfam" id="PF00326">
    <property type="entry name" value="Peptidase_S9"/>
    <property type="match status" value="1"/>
</dbReference>
<dbReference type="GO" id="GO:0006508">
    <property type="term" value="P:proteolysis"/>
    <property type="evidence" value="ECO:0007669"/>
    <property type="project" value="InterPro"/>
</dbReference>
<dbReference type="SUPFAM" id="SSF53474">
    <property type="entry name" value="alpha/beta-Hydrolases"/>
    <property type="match status" value="1"/>
</dbReference>
<dbReference type="SMR" id="A9WPT0"/>
<dbReference type="InterPro" id="IPR011042">
    <property type="entry name" value="6-blade_b-propeller_TolB-like"/>
</dbReference>
<dbReference type="Gene3D" id="3.40.50.1820">
    <property type="entry name" value="alpha/beta hydrolase"/>
    <property type="match status" value="1"/>
</dbReference>
<dbReference type="SUPFAM" id="SSF56601">
    <property type="entry name" value="beta-lactamase/transpeptidase-like"/>
    <property type="match status" value="1"/>
</dbReference>
<dbReference type="PANTHER" id="PTHR46825:SF9">
    <property type="entry name" value="BETA-LACTAMASE-RELATED DOMAIN-CONTAINING PROTEIN"/>
    <property type="match status" value="1"/>
</dbReference>
<accession>A9WPT0</accession>
<dbReference type="SUPFAM" id="SSF69304">
    <property type="entry name" value="Tricorn protease N-terminal domain"/>
    <property type="match status" value="1"/>
</dbReference>
<dbReference type="Gene3D" id="2.120.10.30">
    <property type="entry name" value="TolB, C-terminal domain"/>
    <property type="match status" value="1"/>
</dbReference>
<dbReference type="eggNOG" id="COG1506">
    <property type="taxonomic scope" value="Bacteria"/>
</dbReference>
<evidence type="ECO:0000313" key="4">
    <source>
        <dbReference type="Proteomes" id="UP000002007"/>
    </source>
</evidence>
<organism evidence="3 4">
    <name type="scientific">Renibacterium salmoninarum (strain ATCC 33209 / DSM 20767 / JCM 11484 / NBRC 15589 / NCIMB 2235)</name>
    <dbReference type="NCBI Taxonomy" id="288705"/>
    <lineage>
        <taxon>Bacteria</taxon>
        <taxon>Bacillati</taxon>
        <taxon>Actinomycetota</taxon>
        <taxon>Actinomycetes</taxon>
        <taxon>Micrococcales</taxon>
        <taxon>Micrococcaceae</taxon>
        <taxon>Renibacterium</taxon>
    </lineage>
</organism>
<dbReference type="InterPro" id="IPR050491">
    <property type="entry name" value="AmpC-like"/>
</dbReference>
<dbReference type="InterPro" id="IPR001375">
    <property type="entry name" value="Peptidase_S9_cat"/>
</dbReference>
<protein>
    <submittedName>
        <fullName evidence="3">Beta-lactamase family protein/peptidase S9 domain</fullName>
    </submittedName>
</protein>
<dbReference type="STRING" id="288705.RSal33209_1314"/>
<dbReference type="RefSeq" id="WP_012244734.1">
    <property type="nucleotide sequence ID" value="NC_010168.1"/>
</dbReference>
<dbReference type="KEGG" id="rsa:RSal33209_1314"/>
<dbReference type="Pfam" id="PF00144">
    <property type="entry name" value="Beta-lactamase"/>
    <property type="match status" value="1"/>
</dbReference>
<dbReference type="Gene3D" id="3.40.710.10">
    <property type="entry name" value="DD-peptidase/beta-lactamase superfamily"/>
    <property type="match status" value="1"/>
</dbReference>
<feature type="domain" description="Peptidase S9 prolyl oligopeptidase catalytic" evidence="2">
    <location>
        <begin position="370"/>
        <end position="569"/>
    </location>
</feature>
<dbReference type="eggNOG" id="COG1680">
    <property type="taxonomic scope" value="Bacteria"/>
</dbReference>
<evidence type="ECO:0000313" key="3">
    <source>
        <dbReference type="EMBL" id="ABY23051.1"/>
    </source>
</evidence>
<dbReference type="Proteomes" id="UP000002007">
    <property type="component" value="Chromosome"/>
</dbReference>
<dbReference type="InterPro" id="IPR001466">
    <property type="entry name" value="Beta-lactam-related"/>
</dbReference>
<keyword evidence="4" id="KW-1185">Reference proteome</keyword>
<reference evidence="4" key="1">
    <citation type="journal article" date="2008" name="J. Bacteriol.">
        <title>Genome sequence of the fish pathogen Renibacterium salmoninarum suggests reductive evolution away from an environmental Arthrobacter ancestor.</title>
        <authorList>
            <person name="Wiens G.D."/>
            <person name="Rockey D.D."/>
            <person name="Wu Z."/>
            <person name="Chang J."/>
            <person name="Levy R."/>
            <person name="Crane S."/>
            <person name="Chen D.S."/>
            <person name="Capri G.R."/>
            <person name="Burnett J.R."/>
            <person name="Sudheesh P.S."/>
            <person name="Schipma M.J."/>
            <person name="Burd H."/>
            <person name="Bhattacharyya A."/>
            <person name="Rhodes L.D."/>
            <person name="Kaul R."/>
            <person name="Strom M.S."/>
        </authorList>
    </citation>
    <scope>NUCLEOTIDE SEQUENCE [LARGE SCALE GENOMIC DNA]</scope>
    <source>
        <strain evidence="4">ATCC 33209 / DSM 20767 / JCM 11484 / NBRC 15589 / NCIMB 2235</strain>
    </source>
</reference>